<dbReference type="RefSeq" id="WP_313325708.1">
    <property type="nucleotide sequence ID" value="NZ_CP134878.1"/>
</dbReference>
<dbReference type="InterPro" id="IPR006558">
    <property type="entry name" value="LamG-like"/>
</dbReference>
<dbReference type="EMBL" id="CP134890">
    <property type="protein sequence ID" value="WNM21754.1"/>
    <property type="molecule type" value="Genomic_DNA"/>
</dbReference>
<dbReference type="Pfam" id="PF11617">
    <property type="entry name" value="Cu-binding_MopE"/>
    <property type="match status" value="1"/>
</dbReference>
<dbReference type="GO" id="GO:0005975">
    <property type="term" value="P:carbohydrate metabolic process"/>
    <property type="evidence" value="ECO:0007669"/>
    <property type="project" value="UniProtKB-ARBA"/>
</dbReference>
<proteinExistence type="predicted"/>
<dbReference type="PANTHER" id="PTHR46343">
    <property type="entry name" value="HYR DOMAIN-CONTAINING PROTEIN"/>
    <property type="match status" value="1"/>
</dbReference>
<dbReference type="InterPro" id="IPR021655">
    <property type="entry name" value="Put_metal-bd"/>
</dbReference>
<evidence type="ECO:0000259" key="4">
    <source>
        <dbReference type="PROSITE" id="PS50825"/>
    </source>
</evidence>
<keyword evidence="7" id="KW-1185">Reference proteome</keyword>
<feature type="domain" description="HYR" evidence="4">
    <location>
        <begin position="1688"/>
        <end position="1769"/>
    </location>
</feature>
<dbReference type="PANTHER" id="PTHR46343:SF2">
    <property type="entry name" value="SUSHI_VON WILLEBRAND FACTOR TYPE A_EGF_PENTRAXIN DOMAIN-CONTAINING 1"/>
    <property type="match status" value="1"/>
</dbReference>
<dbReference type="Pfam" id="PF13385">
    <property type="entry name" value="Laminin_G_3"/>
    <property type="match status" value="1"/>
</dbReference>
<dbReference type="InterPro" id="IPR003410">
    <property type="entry name" value="HYR_dom"/>
</dbReference>
<dbReference type="InterPro" id="IPR043555">
    <property type="entry name" value="SRPX-like"/>
</dbReference>
<sequence length="2633" mass="278406">MKTHLKPNRFSILLLGIFYFLLNNYACAQLVSGNAFLQGNYAEVGVSPSGSFGTTVGVPNSSYHPRPGNQLGFVSDPQKDGWNVGTPKYIGDYFIPGLPEEGWGITMNNVSYNNLQLMGDFEIPGSLSNYVSTPQKKSITWQGSINGLSITAETYLPANSLYFVTEVTIVNTTASTINNVYYMRNVDPDQEHPLTGNYSTFNSIVYQNPNTCNRALASATGLTYGSYLGLGSIDSRAKVSRGSFSNRSAARIWNGTGVSQSGSQSGDFAISIAFFLGNLAPNQSTTFSYAYILSTADLNEALAATNINFNINNSSYSTGASANICSGTATPISIVNPGTFTNWSWSPSTGLNTTTGTNVVSTLTTPITYTATGSGPCGSVELTISVNPVVSPTVGNAGPMSGPSSILLGQNNINFSISPVANATNYTWTLPPGAVVTNGANTNSITFNASNISWCGDIVVVPSNDCSTGASSSKFTCLGNQLTCGPINTSLCEGQTFNVNYTSGGIFNPGNIFTAQLSNASGDFSTPTNIGSINSTSLNGTISVTIPMGTPYGTGYRVRIVSSNLVGVGGTNGSDITINNLVTPSVSLTTTSSTICSNENGEFTAILTNEGDNPLITWYLNNLSIEQGSNQNISIGNMNSGDEVYCVLNSNAACPTINSVTSNSIIMDVLNPPVITCPSNIEISNTVGLCGANVSFEATATGTPTPNITYSIPSGSFFPVGITSILVTATNSCGTDTCVFTITVNPTNLIQPEFNPVTSVCYGSPLSALPTTSNNNITGSWSPALDNTQTTTYTFTPNPNQCASTATLTIGINALPTVSISGETIICEGSSTTLTVEQASAEASPGLVTPNIYSTSTSCDCPPEYVVVGIQGSHGAWIDQFRLVCQKLNPNGTLSGPYAYTCYSGVSLGPVADGPYLLPANTVMVGGNADYINPWVNGYYLHSLQGYGQTINNIYNNQNNNSSPSTTTSITGWYAATGNLGDSYVPNGNVVTGMTAYTEGYSSGVKWHYKPISQFVNTYNWSTSETTPSISVATAGPVSVTATDLKGCSNTASTTIVVNALPTITCPANITVSSTPGQCGANVSFEATATGTPTPTLTYSIPSGSFFPVGTTTVTATATNDCDAPTCVFTVTVNDSQPPVITCPEPLTFQCPGEVVLTQPDVSDNCSSIGNSLNFDGSNDHVTLPEFNLGTSDFTIETWINPNSNSSGYLISNRTFEPNQPGNWFVLSRQGAGNIGFEMAASGSPAYLPIISTAVAPLNTWTHLAVSRQGTLVTLYINGVPDITVNDTFVRNLSTGNYSLFGGFPAFNAAWFNGTMDEVRIWDVARTQAQIDANKNLELSAQAGLKAVYNFNQGIPNGNNAGLTNVVDGSGNNYNGLLNNFALSGTNSNWVEGNSAINNLIVSNNAPAEFAYGSNTVTWTATDASGNTTTCEQIVTVNDTEAPSITCPANIVASTDAGQCSALVTFPSTLVLQYDPTGQHISTEEINYSYIATDYSASTLSQVGSNATWTNTNNWPVGQISSSPTPVAGEYLTFQVTVPNGTDLARLQYSKIAYLGGGATFASIRSSLDGFTSDISTIPVAPIGNEELVFNLSSMPFVSGAVTFRIYFYGSPNNKTDWDDLVSTNSGGNGLRLYANNLAVATDNCGPVSITYSNFPSNYIFNLGANTITATADDGHGNTTQCSFTVTVNDNEPPVITCPDTVVANMDPGQCGANVTFAATATDNCGNATITYSPASGSFFALGDTEVTATADDGHGNTSQCTFIVTVNQLDWANLQWPPDATICPGASFTAYGQVYEPNVTPGAGVQGANIEVQFGYSSSNTDPSVWSNWSPASFNSLGGGAANDEYYFDFSSNTPGTYYYTFRYRQNGCTWQYGGFNFGGGGFWDGINNVNGVVTVQSLDWANLQWPPNATICQGSSMTAYGQVYESGVTIGAGVQGAGIDVEFGYSTTNTNPSGWSNWSSATFNPSGGGAWNDEYQYNFTPPSSGTYYYTFRYRLNGCLWQYGGYSPGGGNFWDGANFVNGSVTVDPTSVGGTVSGGTSICPGETSALLTLSGHVGNVVRWESAVAPYLTWTPTTVTVTATSYTSGPLAETTQFRAVVKSGTCSEVNSDPTTVIVYLTYPFYADNDGDGYGAGPVFMLCSDAANNPPAGYSVNNTDCDDTQADRHETFPFYVDSDGDSYGASGSTAVQLCAIDGNTPPQPNYSVNDLDCNDADATINPSATEVAFDNIDNDCDGSLYNGLPTYYTYMMNNVCGETNQNLNATLNCYDFVLDPYTIAFRFRITNLSTGEVAVLDRSVHHFKLTMTNIYSFGTSFKIEVALIINGEVQPYNPSPCQVTTPPVQTTQLVPSQCGGTLTYIYSNINATPVASTNLYRFRVALASAPTTYYYIERTVPNFNLTQVVGLPLLYNTEYLVAVQIRVKIGNNIAWSQFGAVCSVFTSDPPSSAIVLSQCESTGPTSATQVIGIDPVANASGYRVQLTLFDGLGDLIYSQYIDTATPSFTLSQFTGLLPLTTYTVSVAPIMYGIVTPYGKDCSITTAASSRIIDPTIVTPFSAVAYPNPFAENFKINIKTSSTEMISLQVFDMLGRLIEQREVKLLDIEETTIGDRYPSGVYNVIVKQAEELTTLRVVKR</sequence>
<reference evidence="5 7" key="1">
    <citation type="submission" date="2023-09" db="EMBL/GenBank/DDBJ databases">
        <title>Flavobacterium sp. a novel bacteria isolate from Pepper rhizosphere.</title>
        <authorList>
            <person name="Peng Y."/>
            <person name="Lee J."/>
        </authorList>
    </citation>
    <scope>NUCLEOTIDE SEQUENCE</scope>
    <source>
        <strain evidence="5">PMR2A8</strain>
        <strain evidence="6 7">PMTSA4</strain>
    </source>
</reference>
<keyword evidence="3" id="KW-1015">Disulfide bond</keyword>
<name>A0AA96EXM2_9FLAO</name>
<dbReference type="SUPFAM" id="SSF49899">
    <property type="entry name" value="Concanavalin A-like lectins/glucanases"/>
    <property type="match status" value="1"/>
</dbReference>
<dbReference type="KEGG" id="fcj:RN605_00005"/>
<organism evidence="5">
    <name type="scientific">Flavobacterium capsici</name>
    <dbReference type="NCBI Taxonomy" id="3075618"/>
    <lineage>
        <taxon>Bacteria</taxon>
        <taxon>Pseudomonadati</taxon>
        <taxon>Bacteroidota</taxon>
        <taxon>Flavobacteriia</taxon>
        <taxon>Flavobacteriales</taxon>
        <taxon>Flavobacteriaceae</taxon>
        <taxon>Flavobacterium</taxon>
    </lineage>
</organism>
<dbReference type="Pfam" id="PF18962">
    <property type="entry name" value="Por_Secre_tail"/>
    <property type="match status" value="1"/>
</dbReference>
<gene>
    <name evidence="6" type="ORF">RN605_00005</name>
    <name evidence="5" type="ORF">RN608_06705</name>
</gene>
<dbReference type="InterPro" id="IPR013320">
    <property type="entry name" value="ConA-like_dom_sf"/>
</dbReference>
<evidence type="ECO:0000313" key="7">
    <source>
        <dbReference type="Proteomes" id="UP001304515"/>
    </source>
</evidence>
<dbReference type="Gene3D" id="2.60.40.1220">
    <property type="match status" value="1"/>
</dbReference>
<dbReference type="InterPro" id="IPR014755">
    <property type="entry name" value="Cu-Rt/internalin_Ig-like"/>
</dbReference>
<dbReference type="Pfam" id="PF02494">
    <property type="entry name" value="HYR"/>
    <property type="match status" value="5"/>
</dbReference>
<keyword evidence="2" id="KW-0677">Repeat</keyword>
<evidence type="ECO:0000256" key="3">
    <source>
        <dbReference type="ARBA" id="ARBA00023157"/>
    </source>
</evidence>
<dbReference type="NCBIfam" id="TIGR04183">
    <property type="entry name" value="Por_Secre_tail"/>
    <property type="match status" value="1"/>
</dbReference>
<evidence type="ECO:0000256" key="2">
    <source>
        <dbReference type="ARBA" id="ARBA00022737"/>
    </source>
</evidence>
<accession>A0AA96EXM2</accession>
<evidence type="ECO:0000313" key="5">
    <source>
        <dbReference type="EMBL" id="WNM20364.1"/>
    </source>
</evidence>
<dbReference type="Proteomes" id="UP001304515">
    <property type="component" value="Chromosome"/>
</dbReference>
<evidence type="ECO:0000313" key="6">
    <source>
        <dbReference type="EMBL" id="WNM21754.1"/>
    </source>
</evidence>
<protein>
    <submittedName>
        <fullName evidence="5">HYR domain-containing protein</fullName>
    </submittedName>
</protein>
<dbReference type="InterPro" id="IPR045829">
    <property type="entry name" value="PKD_6"/>
</dbReference>
<keyword evidence="1" id="KW-0732">Signal</keyword>
<dbReference type="EMBL" id="CP134878">
    <property type="protein sequence ID" value="WNM20364.1"/>
    <property type="molecule type" value="Genomic_DNA"/>
</dbReference>
<dbReference type="PROSITE" id="PS50825">
    <property type="entry name" value="HYR"/>
    <property type="match status" value="2"/>
</dbReference>
<evidence type="ECO:0000256" key="1">
    <source>
        <dbReference type="ARBA" id="ARBA00022729"/>
    </source>
</evidence>
<dbReference type="GO" id="GO:0004553">
    <property type="term" value="F:hydrolase activity, hydrolyzing O-glycosyl compounds"/>
    <property type="evidence" value="ECO:0007669"/>
    <property type="project" value="UniProtKB-ARBA"/>
</dbReference>
<dbReference type="Gene3D" id="2.60.120.200">
    <property type="match status" value="1"/>
</dbReference>
<feature type="domain" description="HYR" evidence="4">
    <location>
        <begin position="667"/>
        <end position="746"/>
    </location>
</feature>
<dbReference type="InterPro" id="IPR026444">
    <property type="entry name" value="Secre_tail"/>
</dbReference>
<dbReference type="Pfam" id="PF19408">
    <property type="entry name" value="PKD_6"/>
    <property type="match status" value="1"/>
</dbReference>
<accession>A0AA96F0W0</accession>
<dbReference type="SMART" id="SM00560">
    <property type="entry name" value="LamGL"/>
    <property type="match status" value="1"/>
</dbReference>